<dbReference type="Proteomes" id="UP000826513">
    <property type="component" value="Chromosome 1"/>
</dbReference>
<dbReference type="Proteomes" id="UP000298545">
    <property type="component" value="Chromosome circular"/>
</dbReference>
<dbReference type="EMBL" id="CP072167">
    <property type="protein sequence ID" value="QYA06612.1"/>
    <property type="molecule type" value="Genomic_DNA"/>
</dbReference>
<gene>
    <name evidence="2" type="ORF">CFBP5473_08425</name>
    <name evidence="3" type="ORF">J5285_11275</name>
</gene>
<evidence type="ECO:0000256" key="1">
    <source>
        <dbReference type="SAM" id="MobiDB-lite"/>
    </source>
</evidence>
<keyword evidence="5" id="KW-1185">Reference proteome</keyword>
<feature type="compositionally biased region" description="Polar residues" evidence="1">
    <location>
        <begin position="21"/>
        <end position="31"/>
    </location>
</feature>
<dbReference type="KEGG" id="alf:CFBP5473_08425"/>
<name>A0A4D7DP28_9HYPH</name>
<feature type="region of interest" description="Disordered" evidence="1">
    <location>
        <begin position="1"/>
        <end position="31"/>
    </location>
</feature>
<evidence type="ECO:0000313" key="3">
    <source>
        <dbReference type="EMBL" id="QYA06612.1"/>
    </source>
</evidence>
<dbReference type="Gene3D" id="3.30.300.20">
    <property type="match status" value="1"/>
</dbReference>
<protein>
    <submittedName>
        <fullName evidence="2">OsmC family protein</fullName>
    </submittedName>
</protein>
<evidence type="ECO:0000313" key="2">
    <source>
        <dbReference type="EMBL" id="QCI97938.1"/>
    </source>
</evidence>
<proteinExistence type="predicted"/>
<dbReference type="OrthoDB" id="8277427at2"/>
<dbReference type="InterPro" id="IPR015946">
    <property type="entry name" value="KH_dom-like_a/b"/>
</dbReference>
<dbReference type="RefSeq" id="WP_027673115.1">
    <property type="nucleotide sequence ID" value="NZ_CP039691.1"/>
</dbReference>
<dbReference type="SUPFAM" id="SSF82784">
    <property type="entry name" value="OsmC-like"/>
    <property type="match status" value="1"/>
</dbReference>
<accession>A0A4D7DP28</accession>
<evidence type="ECO:0000313" key="4">
    <source>
        <dbReference type="Proteomes" id="UP000298545"/>
    </source>
</evidence>
<dbReference type="InterPro" id="IPR003718">
    <property type="entry name" value="OsmC/Ohr_fam"/>
</dbReference>
<sequence length="140" mass="15071">MNEIRVKKRDVGATARLGRNSHPQLETPTGGSLSVVTAASEPGFNPLDLLFSSLAACLVLSARIAASRMGVLDRFASVEAKVTGDKSEGEPARILRFHMTLKISGDFDEETKQAIAHQAEEICTVSNTLRGDAEFRLDVS</sequence>
<reference evidence="2 4" key="1">
    <citation type="submission" date="2019-04" db="EMBL/GenBank/DDBJ databases">
        <title>Complete genome sequence of Agrobacterium larrymoorei CFBP5473.</title>
        <authorList>
            <person name="Haryono M."/>
            <person name="Chou L."/>
            <person name="Lin Y.-C."/>
            <person name="Lai E.-M."/>
            <person name="Kuo C.-H."/>
        </authorList>
    </citation>
    <scope>NUCLEOTIDE SEQUENCE [LARGE SCALE GENOMIC DNA]</scope>
    <source>
        <strain evidence="2 4">CFBP5473</strain>
    </source>
</reference>
<dbReference type="InterPro" id="IPR036102">
    <property type="entry name" value="OsmC/Ohrsf"/>
</dbReference>
<dbReference type="EMBL" id="CP039691">
    <property type="protein sequence ID" value="QCI97938.1"/>
    <property type="molecule type" value="Genomic_DNA"/>
</dbReference>
<dbReference type="Pfam" id="PF02566">
    <property type="entry name" value="OsmC"/>
    <property type="match status" value="1"/>
</dbReference>
<reference evidence="3 5" key="2">
    <citation type="submission" date="2021-03" db="EMBL/GenBank/DDBJ databases">
        <title>Rapid diversification of plasmids in a genus of pathogenic and nitrogen fixing bacteria.</title>
        <authorList>
            <person name="Weisberg A.J."/>
            <person name="Miller M."/>
            <person name="Ream W."/>
            <person name="Grunwald N.J."/>
            <person name="Chang J.H."/>
        </authorList>
    </citation>
    <scope>NUCLEOTIDE SEQUENCE [LARGE SCALE GENOMIC DNA]</scope>
    <source>
        <strain evidence="3 5">AF3.44</strain>
    </source>
</reference>
<evidence type="ECO:0000313" key="5">
    <source>
        <dbReference type="Proteomes" id="UP000826513"/>
    </source>
</evidence>
<dbReference type="AlphaFoldDB" id="A0A4D7DP28"/>
<organism evidence="2 4">
    <name type="scientific">Agrobacterium larrymoorei</name>
    <dbReference type="NCBI Taxonomy" id="160699"/>
    <lineage>
        <taxon>Bacteria</taxon>
        <taxon>Pseudomonadati</taxon>
        <taxon>Pseudomonadota</taxon>
        <taxon>Alphaproteobacteria</taxon>
        <taxon>Hyphomicrobiales</taxon>
        <taxon>Rhizobiaceae</taxon>
        <taxon>Rhizobium/Agrobacterium group</taxon>
        <taxon>Agrobacterium</taxon>
    </lineage>
</organism>